<dbReference type="InterPro" id="IPR011990">
    <property type="entry name" value="TPR-like_helical_dom_sf"/>
</dbReference>
<evidence type="ECO:0000313" key="4">
    <source>
        <dbReference type="Proteomes" id="UP001642484"/>
    </source>
</evidence>
<evidence type="ECO:0000256" key="1">
    <source>
        <dbReference type="ARBA" id="ARBA00010876"/>
    </source>
</evidence>
<dbReference type="Gene3D" id="3.30.2350.10">
    <property type="entry name" value="Pseudouridine synthase"/>
    <property type="match status" value="1"/>
</dbReference>
<sequence>MERELREFLHLKKPSKAAIQKALPGLQQWGPSKVTLVLRKLGTEHRGHLLLPLMDTMRQSQLELDVFHYSAAAAAAASETARWHLPLHLLGDARRQGIRPNEYTYCSTMSAPWYFVIETVRQMQDFRLTNQVSCSSAISAFGQAGEWRFAIDALGDAAEHRLGANAFSLSAAMASCDNLHQWRRALEALETLQSADLRLDTDSDDFAPCCDLAISACAKGSNWQGALEMLTKMKGCSMRTGDVTYSAAITACSNTEEWRVAMALCGELMMCHLEPGIWCTASAHACDKVGAWLQALSIFEWVSDRTEVDGALAGSVLSSLSSSKGASCALELLRCLGRQWQPAVPEVEVEAGSAGVLCHRPGIVVVNKASGESTESLLLRCSKSFGIQLRLASRLDAPTSGVLPLACGESAGKYLQAQFAGRLVRKDYICLCAGPSLGEMHSSAVISQPLLTTGQDGINSRTIVSKIGRPAKTAYVVQARYWHSAPPVEEQELILLRVRPLTGRTHQIRVHLASIGRPILGDMVYGTPAVGHACFRLFLHCAKLRLFDFTGSTFTAEAPLPAALRDFLEALEEKVGAAKQQLEIPLDVVADIPGKVDSSVAYVGNKYNALPWKDFVDIKLDARNLIEADVKSALTDLDWFGKVNALYCGKAAEAEMDVAAKTMGAMKPVKYPIAKK</sequence>
<dbReference type="Gene3D" id="1.25.40.10">
    <property type="entry name" value="Tetratricopeptide repeat domain"/>
    <property type="match status" value="2"/>
</dbReference>
<dbReference type="EMBL" id="CAXAMN010026273">
    <property type="protein sequence ID" value="CAK9101814.1"/>
    <property type="molecule type" value="Genomic_DNA"/>
</dbReference>
<dbReference type="PANTHER" id="PTHR21600">
    <property type="entry name" value="MITOCHONDRIAL RNA PSEUDOURIDINE SYNTHASE"/>
    <property type="match status" value="1"/>
</dbReference>
<dbReference type="CDD" id="cd02869">
    <property type="entry name" value="PseudoU_synth_RluA_like"/>
    <property type="match status" value="1"/>
</dbReference>
<dbReference type="Proteomes" id="UP001642484">
    <property type="component" value="Unassembled WGS sequence"/>
</dbReference>
<proteinExistence type="inferred from homology"/>
<comment type="caution">
    <text evidence="3">The sequence shown here is derived from an EMBL/GenBank/DDBJ whole genome shotgun (WGS) entry which is preliminary data.</text>
</comment>
<accession>A0ABP0RNG2</accession>
<comment type="similarity">
    <text evidence="1">Belongs to the pseudouridine synthase RluA family.</text>
</comment>
<keyword evidence="4" id="KW-1185">Reference proteome</keyword>
<dbReference type="InterPro" id="IPR002885">
    <property type="entry name" value="PPR_rpt"/>
</dbReference>
<feature type="domain" description="Pseudouridine synthase RsuA/RluA-like" evidence="2">
    <location>
        <begin position="354"/>
        <end position="514"/>
    </location>
</feature>
<protein>
    <recommendedName>
        <fullName evidence="2">Pseudouridine synthase RsuA/RluA-like domain-containing protein</fullName>
    </recommendedName>
</protein>
<name>A0ABP0RNG2_9DINO</name>
<dbReference type="SUPFAM" id="SSF55120">
    <property type="entry name" value="Pseudouridine synthase"/>
    <property type="match status" value="1"/>
</dbReference>
<dbReference type="InterPro" id="IPR020103">
    <property type="entry name" value="PsdUridine_synth_cat_dom_sf"/>
</dbReference>
<dbReference type="Pfam" id="PF00849">
    <property type="entry name" value="PseudoU_synth_2"/>
    <property type="match status" value="1"/>
</dbReference>
<gene>
    <name evidence="3" type="ORF">CCMP2556_LOCUS47977</name>
</gene>
<evidence type="ECO:0000259" key="2">
    <source>
        <dbReference type="Pfam" id="PF00849"/>
    </source>
</evidence>
<organism evidence="3 4">
    <name type="scientific">Durusdinium trenchii</name>
    <dbReference type="NCBI Taxonomy" id="1381693"/>
    <lineage>
        <taxon>Eukaryota</taxon>
        <taxon>Sar</taxon>
        <taxon>Alveolata</taxon>
        <taxon>Dinophyceae</taxon>
        <taxon>Suessiales</taxon>
        <taxon>Symbiodiniaceae</taxon>
        <taxon>Durusdinium</taxon>
    </lineage>
</organism>
<reference evidence="3 4" key="1">
    <citation type="submission" date="2024-02" db="EMBL/GenBank/DDBJ databases">
        <authorList>
            <person name="Chen Y."/>
            <person name="Shah S."/>
            <person name="Dougan E. K."/>
            <person name="Thang M."/>
            <person name="Chan C."/>
        </authorList>
    </citation>
    <scope>NUCLEOTIDE SEQUENCE [LARGE SCALE GENOMIC DNA]</scope>
</reference>
<dbReference type="PANTHER" id="PTHR21600:SF87">
    <property type="entry name" value="RNA PSEUDOURIDYLATE SYNTHASE DOMAIN-CONTAINING PROTEIN 1"/>
    <property type="match status" value="1"/>
</dbReference>
<dbReference type="InterPro" id="IPR050188">
    <property type="entry name" value="RluA_PseudoU_synthase"/>
</dbReference>
<dbReference type="InterPro" id="IPR006145">
    <property type="entry name" value="PsdUridine_synth_RsuA/RluA"/>
</dbReference>
<evidence type="ECO:0000313" key="3">
    <source>
        <dbReference type="EMBL" id="CAK9101814.1"/>
    </source>
</evidence>
<dbReference type="Pfam" id="PF01535">
    <property type="entry name" value="PPR"/>
    <property type="match status" value="1"/>
</dbReference>